<feature type="compositionally biased region" description="Low complexity" evidence="1">
    <location>
        <begin position="10"/>
        <end position="21"/>
    </location>
</feature>
<evidence type="ECO:0000313" key="3">
    <source>
        <dbReference type="Proteomes" id="UP000823388"/>
    </source>
</evidence>
<feature type="compositionally biased region" description="Basic residues" evidence="1">
    <location>
        <begin position="22"/>
        <end position="47"/>
    </location>
</feature>
<evidence type="ECO:0000256" key="1">
    <source>
        <dbReference type="SAM" id="MobiDB-lite"/>
    </source>
</evidence>
<gene>
    <name evidence="2" type="ORF">PVAP13_1KG472510</name>
</gene>
<sequence length="105" mass="12295">MAAEARMPHGQAPAAAGGARPQRWRRACRAARPRRRRAGARPRRRCAGRPWSWRRAGPASATRPWPWRRAGRHHLQRWRKPRRGLLQVGEGYRRWPTIFFALSDM</sequence>
<proteinExistence type="predicted"/>
<feature type="region of interest" description="Disordered" evidence="1">
    <location>
        <begin position="1"/>
        <end position="65"/>
    </location>
</feature>
<evidence type="ECO:0000313" key="2">
    <source>
        <dbReference type="EMBL" id="KAG2660984.1"/>
    </source>
</evidence>
<protein>
    <submittedName>
        <fullName evidence="2">Uncharacterized protein</fullName>
    </submittedName>
</protein>
<keyword evidence="3" id="KW-1185">Reference proteome</keyword>
<organism evidence="2 3">
    <name type="scientific">Panicum virgatum</name>
    <name type="common">Blackwell switchgrass</name>
    <dbReference type="NCBI Taxonomy" id="38727"/>
    <lineage>
        <taxon>Eukaryota</taxon>
        <taxon>Viridiplantae</taxon>
        <taxon>Streptophyta</taxon>
        <taxon>Embryophyta</taxon>
        <taxon>Tracheophyta</taxon>
        <taxon>Spermatophyta</taxon>
        <taxon>Magnoliopsida</taxon>
        <taxon>Liliopsida</taxon>
        <taxon>Poales</taxon>
        <taxon>Poaceae</taxon>
        <taxon>PACMAD clade</taxon>
        <taxon>Panicoideae</taxon>
        <taxon>Panicodae</taxon>
        <taxon>Paniceae</taxon>
        <taxon>Panicinae</taxon>
        <taxon>Panicum</taxon>
        <taxon>Panicum sect. Hiantes</taxon>
    </lineage>
</organism>
<reference evidence="2 3" key="1">
    <citation type="submission" date="2020-05" db="EMBL/GenBank/DDBJ databases">
        <title>WGS assembly of Panicum virgatum.</title>
        <authorList>
            <person name="Lovell J.T."/>
            <person name="Jenkins J."/>
            <person name="Shu S."/>
            <person name="Juenger T.E."/>
            <person name="Schmutz J."/>
        </authorList>
    </citation>
    <scope>NUCLEOTIDE SEQUENCE [LARGE SCALE GENOMIC DNA]</scope>
    <source>
        <strain evidence="3">cv. AP13</strain>
    </source>
</reference>
<dbReference type="EMBL" id="CM029037">
    <property type="protein sequence ID" value="KAG2660984.1"/>
    <property type="molecule type" value="Genomic_DNA"/>
</dbReference>
<accession>A0A8T0XV34</accession>
<dbReference type="Proteomes" id="UP000823388">
    <property type="component" value="Chromosome 1K"/>
</dbReference>
<dbReference type="AlphaFoldDB" id="A0A8T0XV34"/>
<comment type="caution">
    <text evidence="2">The sequence shown here is derived from an EMBL/GenBank/DDBJ whole genome shotgun (WGS) entry which is preliminary data.</text>
</comment>
<name>A0A8T0XV34_PANVG</name>